<dbReference type="Proteomes" id="UP000595483">
    <property type="component" value="Segment"/>
</dbReference>
<accession>A0A7S5QYA0</accession>
<dbReference type="EMBL" id="MN917146">
    <property type="protein sequence ID" value="QIG59144.1"/>
    <property type="molecule type" value="Genomic_DNA"/>
</dbReference>
<evidence type="ECO:0000313" key="1">
    <source>
        <dbReference type="EMBL" id="QIG59144.1"/>
    </source>
</evidence>
<protein>
    <submittedName>
        <fullName evidence="1">Uncharacterized protein</fullName>
    </submittedName>
</protein>
<keyword evidence="2" id="KW-1185">Reference proteome</keyword>
<sequence length="71" mass="8636">MLDIKLTERETIELFNLIERELTKIESYNLETIRYKLKSSINKYIKLKSNRNVCTINKDELKEILKYKLKQ</sequence>
<name>A0A7S5QYA0_9CAUD</name>
<organism evidence="1 2">
    <name type="scientific">Bacteroides phage crAss002</name>
    <dbReference type="NCBI Taxonomy" id="2709317"/>
    <lineage>
        <taxon>Viruses</taxon>
        <taxon>Duplodnaviria</taxon>
        <taxon>Heunggongvirae</taxon>
        <taxon>Uroviricota</taxon>
        <taxon>Caudoviricetes</taxon>
        <taxon>Crassvirales</taxon>
        <taxon>Intestiviridae</taxon>
        <taxon>Churivirinae</taxon>
        <taxon>Jahgtovirus</taxon>
        <taxon>Jahgtovirus secundus</taxon>
    </lineage>
</organism>
<gene>
    <name evidence="1" type="ORF">crAss002_34</name>
</gene>
<evidence type="ECO:0000313" key="2">
    <source>
        <dbReference type="Proteomes" id="UP000595483"/>
    </source>
</evidence>
<proteinExistence type="predicted"/>
<reference evidence="1 2" key="1">
    <citation type="submission" date="2020-01" db="EMBL/GenBank/DDBJ databases">
        <title>PhicrAss002; a novel member of the crAss-like phage family isolated from the human gut following selective antibiotic enrichment.</title>
        <authorList>
            <person name="Guerin E."/>
            <person name="Shkoporov A.N."/>
            <person name="Stockdale S.R."/>
            <person name="Khokhlova E.V."/>
            <person name="Clooney A.G."/>
            <person name="Daly K.M."/>
            <person name="Draper L.A."/>
            <person name="Ross P.R."/>
            <person name="Hill C."/>
        </authorList>
    </citation>
    <scope>NUCLEOTIDE SEQUENCE [LARGE SCALE GENOMIC DNA]</scope>
</reference>